<accession>A0ABV5M3L8</accession>
<protein>
    <submittedName>
        <fullName evidence="1">Uncharacterized protein</fullName>
    </submittedName>
</protein>
<keyword evidence="2" id="KW-1185">Reference proteome</keyword>
<dbReference type="Proteomes" id="UP001589608">
    <property type="component" value="Unassembled WGS sequence"/>
</dbReference>
<proteinExistence type="predicted"/>
<comment type="caution">
    <text evidence="1">The sequence shown here is derived from an EMBL/GenBank/DDBJ whole genome shotgun (WGS) entry which is preliminary data.</text>
</comment>
<reference evidence="1 2" key="1">
    <citation type="submission" date="2024-09" db="EMBL/GenBank/DDBJ databases">
        <authorList>
            <person name="Sun Q."/>
            <person name="Mori K."/>
        </authorList>
    </citation>
    <scope>NUCLEOTIDE SEQUENCE [LARGE SCALE GENOMIC DNA]</scope>
    <source>
        <strain evidence="1 2">JCM 3307</strain>
    </source>
</reference>
<evidence type="ECO:0000313" key="1">
    <source>
        <dbReference type="EMBL" id="MFB9443343.1"/>
    </source>
</evidence>
<dbReference type="RefSeq" id="WP_380027746.1">
    <property type="nucleotide sequence ID" value="NZ_JBHMCA010000020.1"/>
</dbReference>
<evidence type="ECO:0000313" key="2">
    <source>
        <dbReference type="Proteomes" id="UP001589608"/>
    </source>
</evidence>
<dbReference type="EMBL" id="JBHMCA010000020">
    <property type="protein sequence ID" value="MFB9443343.1"/>
    <property type="molecule type" value="Genomic_DNA"/>
</dbReference>
<gene>
    <name evidence="1" type="ORF">ACFFTR_09630</name>
</gene>
<sequence>MRQFRPAATDTARVMGEGPEVRGPIAAIMLVTALAAHPQPA</sequence>
<name>A0ABV5M3L8_9ACTN</name>
<organism evidence="1 2">
    <name type="scientific">Dactylosporangium vinaceum</name>
    <dbReference type="NCBI Taxonomy" id="53362"/>
    <lineage>
        <taxon>Bacteria</taxon>
        <taxon>Bacillati</taxon>
        <taxon>Actinomycetota</taxon>
        <taxon>Actinomycetes</taxon>
        <taxon>Micromonosporales</taxon>
        <taxon>Micromonosporaceae</taxon>
        <taxon>Dactylosporangium</taxon>
    </lineage>
</organism>